<dbReference type="CDD" id="cd00207">
    <property type="entry name" value="fer2"/>
    <property type="match status" value="1"/>
</dbReference>
<feature type="domain" description="2Fe-2S ferredoxin-type" evidence="7">
    <location>
        <begin position="1"/>
        <end position="107"/>
    </location>
</feature>
<sequence length="107" mass="11227">MRVTFTLVDRPEIAVDIAAGESVMRAAVDNGVPGIYGDCGGQCACATCHIYIHEEWIDRVGRAPEGSVEGAMLEGAPADVQANSRLACQVICEPSLDGLIVLVPEGQ</sequence>
<evidence type="ECO:0000313" key="8">
    <source>
        <dbReference type="EMBL" id="RSY89759.1"/>
    </source>
</evidence>
<dbReference type="RefSeq" id="WP_126003377.1">
    <property type="nucleotide sequence ID" value="NZ_QQYZ01000002.1"/>
</dbReference>
<comment type="caution">
    <text evidence="8">The sequence shown here is derived from an EMBL/GenBank/DDBJ whole genome shotgun (WGS) entry which is preliminary data.</text>
</comment>
<dbReference type="GO" id="GO:0046872">
    <property type="term" value="F:metal ion binding"/>
    <property type="evidence" value="ECO:0007669"/>
    <property type="project" value="UniProtKB-KW"/>
</dbReference>
<dbReference type="Pfam" id="PF00111">
    <property type="entry name" value="Fer2"/>
    <property type="match status" value="1"/>
</dbReference>
<dbReference type="GO" id="GO:0140647">
    <property type="term" value="P:P450-containing electron transport chain"/>
    <property type="evidence" value="ECO:0007669"/>
    <property type="project" value="InterPro"/>
</dbReference>
<dbReference type="PROSITE" id="PS51085">
    <property type="entry name" value="2FE2S_FER_2"/>
    <property type="match status" value="1"/>
</dbReference>
<proteinExistence type="inferred from homology"/>
<dbReference type="AlphaFoldDB" id="A0A430G8F6"/>
<protein>
    <recommendedName>
        <fullName evidence="7">2Fe-2S ferredoxin-type domain-containing protein</fullName>
    </recommendedName>
</protein>
<dbReference type="GO" id="GO:0051537">
    <property type="term" value="F:2 iron, 2 sulfur cluster binding"/>
    <property type="evidence" value="ECO:0007669"/>
    <property type="project" value="UniProtKB-KW"/>
</dbReference>
<dbReference type="PROSITE" id="PS00814">
    <property type="entry name" value="ADX"/>
    <property type="match status" value="1"/>
</dbReference>
<evidence type="ECO:0000256" key="5">
    <source>
        <dbReference type="ARBA" id="ARBA00023014"/>
    </source>
</evidence>
<organism evidence="8 9">
    <name type="scientific">Sphingomonas koreensis</name>
    <dbReference type="NCBI Taxonomy" id="93064"/>
    <lineage>
        <taxon>Bacteria</taxon>
        <taxon>Pseudomonadati</taxon>
        <taxon>Pseudomonadota</taxon>
        <taxon>Alphaproteobacteria</taxon>
        <taxon>Sphingomonadales</taxon>
        <taxon>Sphingomonadaceae</taxon>
        <taxon>Sphingomonas</taxon>
    </lineage>
</organism>
<dbReference type="InterPro" id="IPR001055">
    <property type="entry name" value="Adrenodoxin-like"/>
</dbReference>
<dbReference type="InterPro" id="IPR036010">
    <property type="entry name" value="2Fe-2S_ferredoxin-like_sf"/>
</dbReference>
<accession>A0A430G8F6</accession>
<dbReference type="Gene3D" id="3.10.20.30">
    <property type="match status" value="1"/>
</dbReference>
<evidence type="ECO:0000259" key="7">
    <source>
        <dbReference type="PROSITE" id="PS51085"/>
    </source>
</evidence>
<comment type="cofactor">
    <cofactor evidence="6">
        <name>[2Fe-2S] cluster</name>
        <dbReference type="ChEBI" id="CHEBI:190135"/>
    </cofactor>
</comment>
<dbReference type="PANTHER" id="PTHR23426">
    <property type="entry name" value="FERREDOXIN/ADRENODOXIN"/>
    <property type="match status" value="1"/>
</dbReference>
<keyword evidence="2" id="KW-0001">2Fe-2S</keyword>
<evidence type="ECO:0000256" key="4">
    <source>
        <dbReference type="ARBA" id="ARBA00023004"/>
    </source>
</evidence>
<dbReference type="InterPro" id="IPR018298">
    <property type="entry name" value="Adrenodoxin_Fe-S_BS"/>
</dbReference>
<gene>
    <name evidence="8" type="ORF">DAH66_01950</name>
</gene>
<keyword evidence="4" id="KW-0408">Iron</keyword>
<dbReference type="Proteomes" id="UP000287746">
    <property type="component" value="Unassembled WGS sequence"/>
</dbReference>
<dbReference type="GO" id="GO:0005829">
    <property type="term" value="C:cytosol"/>
    <property type="evidence" value="ECO:0007669"/>
    <property type="project" value="TreeGrafter"/>
</dbReference>
<keyword evidence="5" id="KW-0411">Iron-sulfur</keyword>
<comment type="similarity">
    <text evidence="1">Belongs to the adrenodoxin/putidaredoxin family.</text>
</comment>
<reference evidence="8 9" key="1">
    <citation type="submission" date="2018-07" db="EMBL/GenBank/DDBJ databases">
        <title>Genomic and Epidemiologic Investigation of an Indolent Hospital Outbreak.</title>
        <authorList>
            <person name="Johnson R.C."/>
            <person name="Deming C."/>
            <person name="Conlan S."/>
            <person name="Zellmer C.J."/>
            <person name="Michelin A.V."/>
            <person name="Lee-Lin S."/>
            <person name="Thomas P.J."/>
            <person name="Park M."/>
            <person name="Weingarten R.A."/>
            <person name="Less J."/>
            <person name="Dekker J.P."/>
            <person name="Frank K.M."/>
            <person name="Musser K.A."/>
            <person name="Mcquiston J.R."/>
            <person name="Henderson D.K."/>
            <person name="Lau A.F."/>
            <person name="Palmore T.N."/>
            <person name="Segre J.A."/>
        </authorList>
    </citation>
    <scope>NUCLEOTIDE SEQUENCE [LARGE SCALE GENOMIC DNA]</scope>
    <source>
        <strain evidence="8 9">SK-CDC1_0717</strain>
    </source>
</reference>
<evidence type="ECO:0000256" key="3">
    <source>
        <dbReference type="ARBA" id="ARBA00022723"/>
    </source>
</evidence>
<dbReference type="EMBL" id="QQYZ01000002">
    <property type="protein sequence ID" value="RSY89759.1"/>
    <property type="molecule type" value="Genomic_DNA"/>
</dbReference>
<dbReference type="PANTHER" id="PTHR23426:SF65">
    <property type="entry name" value="FERREDOXIN-2, MITOCHONDRIAL"/>
    <property type="match status" value="1"/>
</dbReference>
<dbReference type="InterPro" id="IPR012675">
    <property type="entry name" value="Beta-grasp_dom_sf"/>
</dbReference>
<evidence type="ECO:0000256" key="2">
    <source>
        <dbReference type="ARBA" id="ARBA00022714"/>
    </source>
</evidence>
<evidence type="ECO:0000313" key="9">
    <source>
        <dbReference type="Proteomes" id="UP000287746"/>
    </source>
</evidence>
<dbReference type="GO" id="GO:0009055">
    <property type="term" value="F:electron transfer activity"/>
    <property type="evidence" value="ECO:0007669"/>
    <property type="project" value="TreeGrafter"/>
</dbReference>
<dbReference type="SUPFAM" id="SSF54292">
    <property type="entry name" value="2Fe-2S ferredoxin-like"/>
    <property type="match status" value="1"/>
</dbReference>
<dbReference type="InterPro" id="IPR001041">
    <property type="entry name" value="2Fe-2S_ferredoxin-type"/>
</dbReference>
<keyword evidence="3" id="KW-0479">Metal-binding</keyword>
<name>A0A430G8F6_9SPHN</name>
<evidence type="ECO:0000256" key="1">
    <source>
        <dbReference type="ARBA" id="ARBA00010914"/>
    </source>
</evidence>
<evidence type="ECO:0000256" key="6">
    <source>
        <dbReference type="ARBA" id="ARBA00034078"/>
    </source>
</evidence>